<evidence type="ECO:0000313" key="4">
    <source>
        <dbReference type="EMBL" id="CAD5120887.1"/>
    </source>
</evidence>
<name>A0A7I8VYF0_9ANNE</name>
<keyword evidence="3" id="KW-0732">Signal</keyword>
<dbReference type="PANTHER" id="PTHR21590">
    <property type="entry name" value="SEA DOMAIN-CONTAINING PROTEIN"/>
    <property type="match status" value="1"/>
</dbReference>
<feature type="region of interest" description="Disordered" evidence="1">
    <location>
        <begin position="96"/>
        <end position="118"/>
    </location>
</feature>
<dbReference type="PANTHER" id="PTHR21590:SF6">
    <property type="entry name" value="SEA DOMAIN-CONTAINING PROTEIN"/>
    <property type="match status" value="1"/>
</dbReference>
<keyword evidence="2" id="KW-0472">Membrane</keyword>
<feature type="signal peptide" evidence="3">
    <location>
        <begin position="1"/>
        <end position="15"/>
    </location>
</feature>
<accession>A0A7I8VYF0</accession>
<evidence type="ECO:0000313" key="5">
    <source>
        <dbReference type="Proteomes" id="UP000549394"/>
    </source>
</evidence>
<dbReference type="EMBL" id="CAJFCJ010000013">
    <property type="protein sequence ID" value="CAD5120887.1"/>
    <property type="molecule type" value="Genomic_DNA"/>
</dbReference>
<dbReference type="Pfam" id="PF12877">
    <property type="entry name" value="KIAA1549"/>
    <property type="match status" value="1"/>
</dbReference>
<keyword evidence="2" id="KW-1133">Transmembrane helix</keyword>
<keyword evidence="5" id="KW-1185">Reference proteome</keyword>
<organism evidence="4 5">
    <name type="scientific">Dimorphilus gyrociliatus</name>
    <dbReference type="NCBI Taxonomy" id="2664684"/>
    <lineage>
        <taxon>Eukaryota</taxon>
        <taxon>Metazoa</taxon>
        <taxon>Spiralia</taxon>
        <taxon>Lophotrochozoa</taxon>
        <taxon>Annelida</taxon>
        <taxon>Polychaeta</taxon>
        <taxon>Polychaeta incertae sedis</taxon>
        <taxon>Dinophilidae</taxon>
        <taxon>Dimorphilus</taxon>
    </lineage>
</organism>
<dbReference type="AlphaFoldDB" id="A0A7I8VYF0"/>
<feature type="compositionally biased region" description="Basic and acidic residues" evidence="1">
    <location>
        <begin position="1118"/>
        <end position="1128"/>
    </location>
</feature>
<feature type="transmembrane region" description="Helical" evidence="2">
    <location>
        <begin position="927"/>
        <end position="952"/>
    </location>
</feature>
<feature type="compositionally biased region" description="Basic residues" evidence="1">
    <location>
        <begin position="1146"/>
        <end position="1156"/>
    </location>
</feature>
<keyword evidence="2" id="KW-0812">Transmembrane</keyword>
<dbReference type="Proteomes" id="UP000549394">
    <property type="component" value="Unassembled WGS sequence"/>
</dbReference>
<reference evidence="4 5" key="1">
    <citation type="submission" date="2020-08" db="EMBL/GenBank/DDBJ databases">
        <authorList>
            <person name="Hejnol A."/>
        </authorList>
    </citation>
    <scope>NUCLEOTIDE SEQUENCE [LARGE SCALE GENOMIC DNA]</scope>
</reference>
<sequence>MKFLIFWCSILYVLSTNDGTTVEAFNATNLISESQFDNTINPSTEIDSVTFGKGSKEFSSTSASLDQPLSLSKSVHSFLTNTFSVVESTTVLESSSNQEDIKSTVSQDENNFERSNPTFTHAETDDANYSTLNSTEIETTLESFKTLDSHTSFMTSESSEEKNLSLDSPKETSAVLSTSLENSFSDVPRSETNRNFTLNILSTETTVSLTSTFTNSAESSQIPQVSSNETLELTQTLTKEEGISSISHDEKSKSDDITIVPTNLMSDFNNTIFNSTYLGQTDNLKTSTNDSDNYFSTTVFAGETDLSNVNLTETIKPELNISSSTYLGINATASYYELSESSSENISFFLNSLSSINEKTLSTYFQENSTIFTSINNDSTAYSTIDSSSAIPSSINSSLTVNETKLEVDETSISTYSETKNETQSKVSNGGTNETFTTIHSEESSASLNSNEENITLITTAHTDTLKEIYSTFIQNSTANNIVTSILEESSVIEPSFSTGITDKPPSVNYSLYSTQADGESTIPSEINSSYVAEFSTNGAEENLSSLMPNESSIIINSTILSSTQENKTWLSPSYQSDFAFNSSLVYSDILAGNSPSLTSIYTNNFNNATSFIEENSNPSEFITNGTLSMNEIVSSTFEKEETSSLVPLKTTFFEESSLFGIDTDRNQTSLFRSTAGNESLNTDHEANSTQLIANDTMSEIYTVTTILDEETTTILSTIYNNSESSTFPMLSTNIVPESLSSITPSSVVPENTMSTPNLLISDSLTEFNTTFEPTTLPSTNPTLSFNETLKNHWVYTVLKIPVTVDVENSSFISSMELKFAKLYDCAWKRRFHGLTTSCHGRRKRAATFNNITLQILNITRGVNEESTTFVYYLQRGLHRPVEATLAVSLIHDLRDQEIALVLGYEVEVKAGIYYVESKPKEEDKKLWIIGAAIGGLFGLIGIVWLTICIYCRCKTLPKKIRYPPPPDPEAAHYRRPEKFEIFPTKIIPIENENKQELANVIYNTDNKSNKKHLQYKKAEEAPEEDQISMGKDNRQLLDLSLPVNTHSKRNEGVFTSDENNETAGISNTSSKKRGKKKKKRLSPIKLYSVVTPIKISAIKQHNVPDDDSESINQSLKERFEEENERNKERMRKMFAKEKLPPINKPKAKRKRKKKVDKTSEEYDMRNFPAVEAIAPSIEKAKVS</sequence>
<feature type="compositionally biased region" description="Polar residues" evidence="1">
    <location>
        <begin position="103"/>
        <end position="118"/>
    </location>
</feature>
<dbReference type="InterPro" id="IPR024606">
    <property type="entry name" value="KIAA1549"/>
</dbReference>
<evidence type="ECO:0000256" key="1">
    <source>
        <dbReference type="SAM" id="MobiDB-lite"/>
    </source>
</evidence>
<comment type="caution">
    <text evidence="4">The sequence shown here is derived from an EMBL/GenBank/DDBJ whole genome shotgun (WGS) entry which is preliminary data.</text>
</comment>
<feature type="region of interest" description="Disordered" evidence="1">
    <location>
        <begin position="1048"/>
        <end position="1082"/>
    </location>
</feature>
<evidence type="ECO:0000256" key="3">
    <source>
        <dbReference type="SAM" id="SignalP"/>
    </source>
</evidence>
<protein>
    <submittedName>
        <fullName evidence="4">DgyrCDS9438</fullName>
    </submittedName>
</protein>
<feature type="region of interest" description="Disordered" evidence="1">
    <location>
        <begin position="1118"/>
        <end position="1161"/>
    </location>
</feature>
<feature type="chain" id="PRO_5029441598" evidence="3">
    <location>
        <begin position="16"/>
        <end position="1184"/>
    </location>
</feature>
<proteinExistence type="predicted"/>
<evidence type="ECO:0000256" key="2">
    <source>
        <dbReference type="SAM" id="Phobius"/>
    </source>
</evidence>
<feature type="compositionally biased region" description="Basic residues" evidence="1">
    <location>
        <begin position="1071"/>
        <end position="1082"/>
    </location>
</feature>
<gene>
    <name evidence="4" type="ORF">DGYR_LOCUS8908</name>
</gene>